<dbReference type="PANTHER" id="PTHR19862">
    <property type="entry name" value="WD REPEAT-CONTAINING PROTEIN 48"/>
    <property type="match status" value="1"/>
</dbReference>
<feature type="repeat" description="WD" evidence="4">
    <location>
        <begin position="75"/>
        <end position="107"/>
    </location>
</feature>
<dbReference type="SUPFAM" id="SSF50978">
    <property type="entry name" value="WD40 repeat-like"/>
    <property type="match status" value="1"/>
</dbReference>
<gene>
    <name evidence="6" type="ORF">GcC1_104007</name>
</gene>
<dbReference type="CDD" id="cd00200">
    <property type="entry name" value="WD40"/>
    <property type="match status" value="1"/>
</dbReference>
<feature type="region of interest" description="Disordered" evidence="5">
    <location>
        <begin position="608"/>
        <end position="629"/>
    </location>
</feature>
<evidence type="ECO:0000256" key="4">
    <source>
        <dbReference type="PROSITE-ProRule" id="PRU00221"/>
    </source>
</evidence>
<protein>
    <submittedName>
        <fullName evidence="6">UBP9-binding protein bun107</fullName>
    </submittedName>
</protein>
<evidence type="ECO:0000256" key="2">
    <source>
        <dbReference type="ARBA" id="ARBA00022574"/>
    </source>
</evidence>
<dbReference type="AlphaFoldDB" id="A0A420I9S4"/>
<feature type="region of interest" description="Disordered" evidence="5">
    <location>
        <begin position="673"/>
        <end position="710"/>
    </location>
</feature>
<dbReference type="InterPro" id="IPR036322">
    <property type="entry name" value="WD40_repeat_dom_sf"/>
</dbReference>
<dbReference type="PRINTS" id="PR00320">
    <property type="entry name" value="GPROTEINBRPT"/>
</dbReference>
<dbReference type="OrthoDB" id="2421129at2759"/>
<dbReference type="InterPro" id="IPR020472">
    <property type="entry name" value="WD40_PAC1"/>
</dbReference>
<dbReference type="InterPro" id="IPR051246">
    <property type="entry name" value="WDR48"/>
</dbReference>
<sequence length="900" mass="99673">MCHAVLPLSNRSDGHRLGVNGLAFDSDNSILYSGGRDGLICAWNLNVDLKTSKYHQDRTTPAFTSQHLTEFRSQIEAHTHWVNDIVLTKNSTAIISASSDSTVKVWQPLSSETGVSHTIGQHSDYVKCLATPGCEADWVASGGLDRKVCIWDLNGSGKRLEIEARDEERAEKGSIYALASSHSILASGGPESIVRLWDPRSGSRITKFVGHTDNIRDILIEKNGDKVVTASSDQTIKIWSLTACRCIRTLTMHNESVWSLFSDDPSLKTIYSCDRSGLIVKTSFQGSLGDIDGEISLALAQENEGVNKLIACGSFIWTATSSSSINRWLNVDSISDVQNFENYFIDANTQEEPLKQENLAQSQYVDDSLISPSNGTPKRSVTSSPDPGCSIPTQAFPQETIEGQYGLLKHKLLNDRRRVLTLDTAGDVLLWDLLNCIPIKSFGKRNLEDVEPEVNTLEAVAPWCSIDTHTGRLAVILEENNCFDAEVYADEMDLVGAGEFREDQRSQYNLFHPVTNFNKFTVNLGKWILRYILSGLLEELIEKDELFRKELLDKTVMSSDHSPKASKSNFPPSIKKKDSLNGIYVSSIVQNNLHGVPENEAVLDNNASLTSHESRDHRSSGSISGDTNTRVTVNLSGAQDNEKLTSILNETEREAPKEGNTFFGKKFRKGMSFGSRKNRSVSSPEKPVAPFEKNLDSSENSENADKEHELDDSFGGVVQRIRMEYKKNVFENKNGQLESGITPSQPSETPTLKLPPMTTIIIQGETSGGSVDLYRGTVATIGKDAHLIEEKAPMWLGELLLKNKIPPKEPVKVSFILQPWKDILPSIAGPDGNARLNANRMLRVKKILAYIAERISSIPGVPNAKELKPEEYLGLYCYDQVCNGSLTTILLTFDRNFRLP</sequence>
<dbReference type="GO" id="GO:0000724">
    <property type="term" value="P:double-strand break repair via homologous recombination"/>
    <property type="evidence" value="ECO:0007669"/>
    <property type="project" value="TreeGrafter"/>
</dbReference>
<reference evidence="6 7" key="1">
    <citation type="journal article" date="2018" name="BMC Genomics">
        <title>Comparative genome analyses reveal sequence features reflecting distinct modes of host-adaptation between dicot and monocot powdery mildew.</title>
        <authorList>
            <person name="Wu Y."/>
            <person name="Ma X."/>
            <person name="Pan Z."/>
            <person name="Kale S.D."/>
            <person name="Song Y."/>
            <person name="King H."/>
            <person name="Zhang Q."/>
            <person name="Presley C."/>
            <person name="Deng X."/>
            <person name="Wei C.I."/>
            <person name="Xiao S."/>
        </authorList>
    </citation>
    <scope>NUCLEOTIDE SEQUENCE [LARGE SCALE GENOMIC DNA]</scope>
    <source>
        <strain evidence="6">UCSC1</strain>
    </source>
</reference>
<dbReference type="Gene3D" id="2.130.10.10">
    <property type="entry name" value="YVTN repeat-like/Quinoprotein amine dehydrogenase"/>
    <property type="match status" value="2"/>
</dbReference>
<feature type="compositionally biased region" description="Polar residues" evidence="5">
    <location>
        <begin position="620"/>
        <end position="629"/>
    </location>
</feature>
<evidence type="ECO:0000313" key="7">
    <source>
        <dbReference type="Proteomes" id="UP000285405"/>
    </source>
</evidence>
<feature type="repeat" description="WD" evidence="4">
    <location>
        <begin position="208"/>
        <end position="249"/>
    </location>
</feature>
<dbReference type="PROSITE" id="PS50294">
    <property type="entry name" value="WD_REPEATS_REGION"/>
    <property type="match status" value="3"/>
</dbReference>
<keyword evidence="2 4" id="KW-0853">WD repeat</keyword>
<dbReference type="InterPro" id="IPR001680">
    <property type="entry name" value="WD40_rpt"/>
</dbReference>
<dbReference type="EMBL" id="MCBR01010432">
    <property type="protein sequence ID" value="RKF71245.1"/>
    <property type="molecule type" value="Genomic_DNA"/>
</dbReference>
<dbReference type="SMART" id="SM00320">
    <property type="entry name" value="WD40"/>
    <property type="match status" value="6"/>
</dbReference>
<accession>A0A420I9S4</accession>
<organism evidence="6 7">
    <name type="scientific">Golovinomyces cichoracearum</name>
    <dbReference type="NCBI Taxonomy" id="62708"/>
    <lineage>
        <taxon>Eukaryota</taxon>
        <taxon>Fungi</taxon>
        <taxon>Dikarya</taxon>
        <taxon>Ascomycota</taxon>
        <taxon>Pezizomycotina</taxon>
        <taxon>Leotiomycetes</taxon>
        <taxon>Erysiphales</taxon>
        <taxon>Erysiphaceae</taxon>
        <taxon>Golovinomyces</taxon>
    </lineage>
</organism>
<evidence type="ECO:0000313" key="6">
    <source>
        <dbReference type="EMBL" id="RKF71245.1"/>
    </source>
</evidence>
<evidence type="ECO:0000256" key="1">
    <source>
        <dbReference type="ARBA" id="ARBA00006917"/>
    </source>
</evidence>
<dbReference type="GO" id="GO:0043130">
    <property type="term" value="F:ubiquitin binding"/>
    <property type="evidence" value="ECO:0007669"/>
    <property type="project" value="TreeGrafter"/>
</dbReference>
<dbReference type="PROSITE" id="PS00678">
    <property type="entry name" value="WD_REPEATS_1"/>
    <property type="match status" value="2"/>
</dbReference>
<name>A0A420I9S4_9PEZI</name>
<comment type="similarity">
    <text evidence="1">Belongs to the WD repeat WDR48 family.</text>
</comment>
<dbReference type="PANTHER" id="PTHR19862:SF14">
    <property type="entry name" value="WD REPEAT-CONTAINING PROTEIN 48"/>
    <property type="match status" value="1"/>
</dbReference>
<dbReference type="Pfam" id="PF00400">
    <property type="entry name" value="WD40"/>
    <property type="match status" value="4"/>
</dbReference>
<proteinExistence type="inferred from homology"/>
<dbReference type="PROSITE" id="PS50082">
    <property type="entry name" value="WD_REPEATS_2"/>
    <property type="match status" value="3"/>
</dbReference>
<dbReference type="InterPro" id="IPR015943">
    <property type="entry name" value="WD40/YVTN_repeat-like_dom_sf"/>
</dbReference>
<evidence type="ECO:0000256" key="3">
    <source>
        <dbReference type="ARBA" id="ARBA00022737"/>
    </source>
</evidence>
<dbReference type="Proteomes" id="UP000285405">
    <property type="component" value="Unassembled WGS sequence"/>
</dbReference>
<dbReference type="Pfam" id="PF11816">
    <property type="entry name" value="DUF3337"/>
    <property type="match status" value="1"/>
</dbReference>
<feature type="region of interest" description="Disordered" evidence="5">
    <location>
        <begin position="367"/>
        <end position="390"/>
    </location>
</feature>
<dbReference type="InterPro" id="IPR019775">
    <property type="entry name" value="WD40_repeat_CS"/>
</dbReference>
<dbReference type="InterPro" id="IPR021772">
    <property type="entry name" value="WDR48/Bun107"/>
</dbReference>
<evidence type="ECO:0000256" key="5">
    <source>
        <dbReference type="SAM" id="MobiDB-lite"/>
    </source>
</evidence>
<feature type="repeat" description="WD" evidence="4">
    <location>
        <begin position="12"/>
        <end position="46"/>
    </location>
</feature>
<comment type="caution">
    <text evidence="6">The sequence shown here is derived from an EMBL/GenBank/DDBJ whole genome shotgun (WGS) entry which is preliminary data.</text>
</comment>
<keyword evidence="3" id="KW-0677">Repeat</keyword>